<dbReference type="AlphaFoldDB" id="A0A0D8HM14"/>
<comment type="cofactor">
    <cofactor evidence="11">
        <name>Mg(2+)</name>
        <dbReference type="ChEBI" id="CHEBI:18420"/>
    </cofactor>
</comment>
<dbReference type="PROSITE" id="PS01011">
    <property type="entry name" value="FOLYLPOLYGLU_SYNT_1"/>
    <property type="match status" value="1"/>
</dbReference>
<dbReference type="InterPro" id="IPR000713">
    <property type="entry name" value="Mur_ligase_N"/>
</dbReference>
<keyword evidence="10 11" id="KW-0961">Cell wall biogenesis/degradation</keyword>
<keyword evidence="5 11" id="KW-0547">Nucleotide-binding</keyword>
<organism evidence="16 17">
    <name type="scientific">Acidithrix ferrooxidans</name>
    <dbReference type="NCBI Taxonomy" id="1280514"/>
    <lineage>
        <taxon>Bacteria</taxon>
        <taxon>Bacillati</taxon>
        <taxon>Actinomycetota</taxon>
        <taxon>Acidimicrobiia</taxon>
        <taxon>Acidimicrobiales</taxon>
        <taxon>Acidimicrobiaceae</taxon>
        <taxon>Acidithrix</taxon>
    </lineage>
</organism>
<dbReference type="STRING" id="1280514.AXFE_00770"/>
<dbReference type="PATRIC" id="fig|1280514.3.peg.103"/>
<dbReference type="SUPFAM" id="SSF53623">
    <property type="entry name" value="MurD-like peptide ligases, catalytic domain"/>
    <property type="match status" value="1"/>
</dbReference>
<keyword evidence="8 11" id="KW-0573">Peptidoglycan synthesis</keyword>
<feature type="binding site" evidence="11">
    <location>
        <begin position="415"/>
        <end position="418"/>
    </location>
    <ligand>
        <name>meso-2,6-diaminopimelate</name>
        <dbReference type="ChEBI" id="CHEBI:57791"/>
    </ligand>
</feature>
<dbReference type="RefSeq" id="WP_052603916.1">
    <property type="nucleotide sequence ID" value="NZ_JXYS01000001.1"/>
</dbReference>
<dbReference type="InterPro" id="IPR018109">
    <property type="entry name" value="Folylpolyglutamate_synth_CS"/>
</dbReference>
<protein>
    <recommendedName>
        <fullName evidence="11">UDP-N-acetylmuramoyl-L-alanyl-D-glutamate--2,6-diaminopimelate ligase</fullName>
        <ecNumber evidence="11">6.3.2.13</ecNumber>
    </recommendedName>
    <alternativeName>
        <fullName evidence="11">Meso-A2pm-adding enzyme</fullName>
    </alternativeName>
    <alternativeName>
        <fullName evidence="11">Meso-diaminopimelate-adding enzyme</fullName>
    </alternativeName>
    <alternativeName>
        <fullName evidence="11">UDP-MurNAc-L-Ala-D-Glu:meso-diaminopimelate ligase</fullName>
    </alternativeName>
    <alternativeName>
        <fullName evidence="11">UDP-MurNAc-tripeptide synthetase</fullName>
    </alternativeName>
    <alternativeName>
        <fullName evidence="11">UDP-N-acetylmuramyl-tripeptide synthetase</fullName>
    </alternativeName>
</protein>
<comment type="subcellular location">
    <subcellularLocation>
        <location evidence="11 12">Cytoplasm</location>
    </subcellularLocation>
</comment>
<evidence type="ECO:0000313" key="16">
    <source>
        <dbReference type="EMBL" id="KJF19040.1"/>
    </source>
</evidence>
<comment type="caution">
    <text evidence="16">The sequence shown here is derived from an EMBL/GenBank/DDBJ whole genome shotgun (WGS) entry which is preliminary data.</text>
</comment>
<evidence type="ECO:0000256" key="12">
    <source>
        <dbReference type="RuleBase" id="RU004135"/>
    </source>
</evidence>
<feature type="binding site" evidence="11">
    <location>
        <position position="391"/>
    </location>
    <ligand>
        <name>meso-2,6-diaminopimelate</name>
        <dbReference type="ChEBI" id="CHEBI:57791"/>
    </ligand>
</feature>
<dbReference type="Gene3D" id="3.40.1390.10">
    <property type="entry name" value="MurE/MurF, N-terminal domain"/>
    <property type="match status" value="1"/>
</dbReference>
<feature type="domain" description="Mur ligase C-terminal" evidence="14">
    <location>
        <begin position="340"/>
        <end position="471"/>
    </location>
</feature>
<dbReference type="Pfam" id="PF02875">
    <property type="entry name" value="Mur_ligase_C"/>
    <property type="match status" value="1"/>
</dbReference>
<dbReference type="GO" id="GO:0008765">
    <property type="term" value="F:UDP-N-acetylmuramoylalanyl-D-glutamate-2,6-diaminopimelate ligase activity"/>
    <property type="evidence" value="ECO:0007669"/>
    <property type="project" value="UniProtKB-UniRule"/>
</dbReference>
<evidence type="ECO:0000259" key="15">
    <source>
        <dbReference type="Pfam" id="PF08245"/>
    </source>
</evidence>
<feature type="binding site" evidence="11">
    <location>
        <position position="55"/>
    </location>
    <ligand>
        <name>UDP-N-acetyl-alpha-D-muramoyl-L-alanyl-D-glutamate</name>
        <dbReference type="ChEBI" id="CHEBI:83900"/>
    </ligand>
</feature>
<keyword evidence="6 11" id="KW-0067">ATP-binding</keyword>
<comment type="caution">
    <text evidence="11">Lacks conserved residue(s) required for the propagation of feature annotation.</text>
</comment>
<comment type="similarity">
    <text evidence="1 11">Belongs to the MurCDEF family. MurE subfamily.</text>
</comment>
<dbReference type="InterPro" id="IPR035911">
    <property type="entry name" value="MurE/MurF_N"/>
</dbReference>
<dbReference type="EMBL" id="JXYS01000001">
    <property type="protein sequence ID" value="KJF19040.1"/>
    <property type="molecule type" value="Genomic_DNA"/>
</dbReference>
<feature type="binding site" evidence="11">
    <location>
        <begin position="172"/>
        <end position="173"/>
    </location>
    <ligand>
        <name>UDP-N-acetyl-alpha-D-muramoyl-L-alanyl-D-glutamate</name>
        <dbReference type="ChEBI" id="CHEBI:83900"/>
    </ligand>
</feature>
<evidence type="ECO:0000256" key="7">
    <source>
        <dbReference type="ARBA" id="ARBA00022960"/>
    </source>
</evidence>
<dbReference type="UniPathway" id="UPA00219"/>
<dbReference type="InterPro" id="IPR036565">
    <property type="entry name" value="Mur-like_cat_sf"/>
</dbReference>
<dbReference type="Pfam" id="PF01225">
    <property type="entry name" value="Mur_ligase"/>
    <property type="match status" value="1"/>
</dbReference>
<dbReference type="GO" id="GO:0071555">
    <property type="term" value="P:cell wall organization"/>
    <property type="evidence" value="ECO:0007669"/>
    <property type="project" value="UniProtKB-KW"/>
</dbReference>
<comment type="catalytic activity">
    <reaction evidence="11">
        <text>UDP-N-acetyl-alpha-D-muramoyl-L-alanyl-D-glutamate + meso-2,6-diaminopimelate + ATP = UDP-N-acetyl-alpha-D-muramoyl-L-alanyl-gamma-D-glutamyl-meso-2,6-diaminopimelate + ADP + phosphate + H(+)</text>
        <dbReference type="Rhea" id="RHEA:23676"/>
        <dbReference type="ChEBI" id="CHEBI:15378"/>
        <dbReference type="ChEBI" id="CHEBI:30616"/>
        <dbReference type="ChEBI" id="CHEBI:43474"/>
        <dbReference type="ChEBI" id="CHEBI:57791"/>
        <dbReference type="ChEBI" id="CHEBI:83900"/>
        <dbReference type="ChEBI" id="CHEBI:83905"/>
        <dbReference type="ChEBI" id="CHEBI:456216"/>
        <dbReference type="EC" id="6.3.2.13"/>
    </reaction>
</comment>
<comment type="function">
    <text evidence="11">Catalyzes the addition of meso-diaminopimelic acid to the nucleotide precursor UDP-N-acetylmuramoyl-L-alanyl-D-glutamate (UMAG) in the biosynthesis of bacterial cell-wall peptidoglycan.</text>
</comment>
<evidence type="ECO:0000259" key="14">
    <source>
        <dbReference type="Pfam" id="PF02875"/>
    </source>
</evidence>
<dbReference type="GO" id="GO:0005524">
    <property type="term" value="F:ATP binding"/>
    <property type="evidence" value="ECO:0007669"/>
    <property type="project" value="UniProtKB-UniRule"/>
</dbReference>
<feature type="binding site" evidence="11">
    <location>
        <begin position="139"/>
        <end position="145"/>
    </location>
    <ligand>
        <name>ATP</name>
        <dbReference type="ChEBI" id="CHEBI:30616"/>
    </ligand>
</feature>
<dbReference type="GO" id="GO:0008360">
    <property type="term" value="P:regulation of cell shape"/>
    <property type="evidence" value="ECO:0007669"/>
    <property type="project" value="UniProtKB-KW"/>
</dbReference>
<evidence type="ECO:0000256" key="1">
    <source>
        <dbReference type="ARBA" id="ARBA00005898"/>
    </source>
</evidence>
<gene>
    <name evidence="16" type="primary">murE1</name>
    <name evidence="11" type="synonym">murE</name>
    <name evidence="16" type="ORF">AXFE_00770</name>
</gene>
<dbReference type="InterPro" id="IPR004101">
    <property type="entry name" value="Mur_ligase_C"/>
</dbReference>
<feature type="binding site" evidence="11">
    <location>
        <position position="469"/>
    </location>
    <ligand>
        <name>meso-2,6-diaminopimelate</name>
        <dbReference type="ChEBI" id="CHEBI:57791"/>
    </ligand>
</feature>
<comment type="PTM">
    <text evidence="11">Carboxylation is probably crucial for Mg(2+) binding and, consequently, for the gamma-phosphate positioning of ATP.</text>
</comment>
<evidence type="ECO:0000256" key="10">
    <source>
        <dbReference type="ARBA" id="ARBA00023316"/>
    </source>
</evidence>
<dbReference type="GO" id="GO:0051301">
    <property type="term" value="P:cell division"/>
    <property type="evidence" value="ECO:0007669"/>
    <property type="project" value="UniProtKB-KW"/>
</dbReference>
<feature type="binding site" evidence="11">
    <location>
        <position position="205"/>
    </location>
    <ligand>
        <name>UDP-N-acetyl-alpha-D-muramoyl-L-alanyl-D-glutamate</name>
        <dbReference type="ChEBI" id="CHEBI:83900"/>
    </ligand>
</feature>
<evidence type="ECO:0000256" key="5">
    <source>
        <dbReference type="ARBA" id="ARBA00022741"/>
    </source>
</evidence>
<keyword evidence="9 11" id="KW-0131">Cell cycle</keyword>
<evidence type="ECO:0000256" key="8">
    <source>
        <dbReference type="ARBA" id="ARBA00022984"/>
    </source>
</evidence>
<dbReference type="Pfam" id="PF08245">
    <property type="entry name" value="Mur_ligase_M"/>
    <property type="match status" value="1"/>
</dbReference>
<proteinExistence type="inferred from homology"/>
<keyword evidence="2 11" id="KW-0963">Cytoplasm</keyword>
<dbReference type="GO" id="GO:0009252">
    <property type="term" value="P:peptidoglycan biosynthetic process"/>
    <property type="evidence" value="ECO:0007669"/>
    <property type="project" value="UniProtKB-UniRule"/>
</dbReference>
<feature type="binding site" evidence="11">
    <location>
        <position position="199"/>
    </location>
    <ligand>
        <name>UDP-N-acetyl-alpha-D-muramoyl-L-alanyl-D-glutamate</name>
        <dbReference type="ChEBI" id="CHEBI:83900"/>
    </ligand>
</feature>
<name>A0A0D8HM14_9ACTN</name>
<dbReference type="SUPFAM" id="SSF53244">
    <property type="entry name" value="MurD-like peptide ligases, peptide-binding domain"/>
    <property type="match status" value="1"/>
</dbReference>
<dbReference type="OrthoDB" id="9800958at2"/>
<reference evidence="16 17" key="1">
    <citation type="submission" date="2015-01" db="EMBL/GenBank/DDBJ databases">
        <title>Draft genome of the acidophilic iron oxidizer Acidithrix ferrooxidans strain Py-F3.</title>
        <authorList>
            <person name="Poehlein A."/>
            <person name="Eisen S."/>
            <person name="Schloemann M."/>
            <person name="Johnson B.D."/>
            <person name="Daniel R."/>
            <person name="Muehling M."/>
        </authorList>
    </citation>
    <scope>NUCLEOTIDE SEQUENCE [LARGE SCALE GENOMIC DNA]</scope>
    <source>
        <strain evidence="16 17">Py-F3</strain>
    </source>
</reference>
<evidence type="ECO:0000256" key="2">
    <source>
        <dbReference type="ARBA" id="ARBA00022490"/>
    </source>
</evidence>
<keyword evidence="3 11" id="KW-0436">Ligase</keyword>
<dbReference type="SUPFAM" id="SSF63418">
    <property type="entry name" value="MurE/MurF N-terminal domain"/>
    <property type="match status" value="1"/>
</dbReference>
<dbReference type="Gene3D" id="3.90.190.20">
    <property type="entry name" value="Mur ligase, C-terminal domain"/>
    <property type="match status" value="1"/>
</dbReference>
<dbReference type="GO" id="GO:0005737">
    <property type="term" value="C:cytoplasm"/>
    <property type="evidence" value="ECO:0007669"/>
    <property type="project" value="UniProtKB-SubCell"/>
</dbReference>
<evidence type="ECO:0000256" key="9">
    <source>
        <dbReference type="ARBA" id="ARBA00023306"/>
    </source>
</evidence>
<feature type="short sequence motif" description="Meso-diaminopimelate recognition motif" evidence="11">
    <location>
        <begin position="415"/>
        <end position="418"/>
    </location>
</feature>
<dbReference type="GO" id="GO:0004326">
    <property type="term" value="F:tetrahydrofolylpolyglutamate synthase activity"/>
    <property type="evidence" value="ECO:0007669"/>
    <property type="project" value="InterPro"/>
</dbReference>
<dbReference type="NCBIfam" id="NF001126">
    <property type="entry name" value="PRK00139.1-4"/>
    <property type="match status" value="1"/>
</dbReference>
<keyword evidence="17" id="KW-1185">Reference proteome</keyword>
<dbReference type="Proteomes" id="UP000032360">
    <property type="component" value="Unassembled WGS sequence"/>
</dbReference>
<evidence type="ECO:0000256" key="11">
    <source>
        <dbReference type="HAMAP-Rule" id="MF_00208"/>
    </source>
</evidence>
<feature type="domain" description="Mur ligase central" evidence="15">
    <location>
        <begin position="137"/>
        <end position="317"/>
    </location>
</feature>
<evidence type="ECO:0000259" key="13">
    <source>
        <dbReference type="Pfam" id="PF01225"/>
    </source>
</evidence>
<comment type="pathway">
    <text evidence="11 12">Cell wall biogenesis; peptidoglycan biosynthesis.</text>
</comment>
<feature type="modified residue" description="N6-carboxylysine" evidence="11">
    <location>
        <position position="239"/>
    </location>
</feature>
<accession>A0A0D8HM14</accession>
<keyword evidence="11" id="KW-0460">Magnesium</keyword>
<dbReference type="PANTHER" id="PTHR23135">
    <property type="entry name" value="MUR LIGASE FAMILY MEMBER"/>
    <property type="match status" value="1"/>
</dbReference>
<dbReference type="EC" id="6.3.2.13" evidence="11"/>
<dbReference type="HAMAP" id="MF_00208">
    <property type="entry name" value="MurE"/>
    <property type="match status" value="1"/>
</dbReference>
<evidence type="ECO:0000256" key="6">
    <source>
        <dbReference type="ARBA" id="ARBA00022840"/>
    </source>
</evidence>
<dbReference type="Gene3D" id="3.40.1190.10">
    <property type="entry name" value="Mur-like, catalytic domain"/>
    <property type="match status" value="1"/>
</dbReference>
<keyword evidence="4 11" id="KW-0132">Cell division</keyword>
<dbReference type="InterPro" id="IPR036615">
    <property type="entry name" value="Mur_ligase_C_dom_sf"/>
</dbReference>
<feature type="binding site" evidence="11">
    <location>
        <position position="207"/>
    </location>
    <ligand>
        <name>UDP-N-acetyl-alpha-D-muramoyl-L-alanyl-D-glutamate</name>
        <dbReference type="ChEBI" id="CHEBI:83900"/>
    </ligand>
</feature>
<feature type="domain" description="Mur ligase N-terminal catalytic" evidence="13">
    <location>
        <begin position="47"/>
        <end position="124"/>
    </location>
</feature>
<feature type="binding site" evidence="11">
    <location>
        <position position="473"/>
    </location>
    <ligand>
        <name>meso-2,6-diaminopimelate</name>
        <dbReference type="ChEBI" id="CHEBI:57791"/>
    </ligand>
</feature>
<sequence>MDHCELLDWASRELKNAFLFEEDLIRLSRLLMAAGIGDFAHHCPDREVTGITIDSRKVTPGNLFVGLPGRSYDGATFARDALSRGACSAIISDYHKDDLEAELEGLLVIERLDRKVLADLVYAFYGDISEKIRLIGVTGTNGKTTITHMVAHVLNVLGSPSRVIGTLNGELTTPESPELFSRIASAISDGASNLAMEASSIAIDQGRINNLTFFVSVFTNLTPDHLDYHGDIESYFLAKTKLFQGGRSRFCVINRDTPYGLRLLLSGNISGTSYSISDATDLSLKMSEITFTYCGRGFMVPLTGEHNLSNSLGAIEVLRLMGFGLGEISSALSTFSGVPGRLELVSGDDPTRVFVDYAHSPDALEHVLSSLKNLLEDEGRLILVFGAGGNRDSIKRSLMGEVAGRYADMVVVTNDNPRNEDPKAIAMAILAGLSDSKRDVPSVVIYDRRSAIEHAIMAAGDKDVVLIAGKGHERYQLIGPNRFEFIDGDVARLVLNLKRQELIT</sequence>
<dbReference type="InterPro" id="IPR005761">
    <property type="entry name" value="UDP-N-AcMur-Glu-dNH2Pim_ligase"/>
</dbReference>
<evidence type="ECO:0000256" key="3">
    <source>
        <dbReference type="ARBA" id="ARBA00022598"/>
    </source>
</evidence>
<dbReference type="InterPro" id="IPR013221">
    <property type="entry name" value="Mur_ligase_cen"/>
</dbReference>
<keyword evidence="7 11" id="KW-0133">Cell shape</keyword>
<dbReference type="NCBIfam" id="TIGR01085">
    <property type="entry name" value="murE"/>
    <property type="match status" value="1"/>
</dbReference>
<dbReference type="PANTHER" id="PTHR23135:SF4">
    <property type="entry name" value="UDP-N-ACETYLMURAMOYL-L-ALANYL-D-GLUTAMATE--2,6-DIAMINOPIMELATE LIGASE MURE HOMOLOG, CHLOROPLASTIC"/>
    <property type="match status" value="1"/>
</dbReference>
<evidence type="ECO:0000313" key="17">
    <source>
        <dbReference type="Proteomes" id="UP000032360"/>
    </source>
</evidence>
<dbReference type="GO" id="GO:0000287">
    <property type="term" value="F:magnesium ion binding"/>
    <property type="evidence" value="ECO:0007669"/>
    <property type="project" value="UniProtKB-UniRule"/>
</dbReference>
<evidence type="ECO:0000256" key="4">
    <source>
        <dbReference type="ARBA" id="ARBA00022618"/>
    </source>
</evidence>